<accession>A0A948TRV0</accession>
<dbReference type="SUPFAM" id="SSF56935">
    <property type="entry name" value="Porins"/>
    <property type="match status" value="1"/>
</dbReference>
<dbReference type="Pfam" id="PF07715">
    <property type="entry name" value="Plug"/>
    <property type="match status" value="1"/>
</dbReference>
<dbReference type="InterPro" id="IPR023996">
    <property type="entry name" value="TonB-dep_OMP_SusC/RagA"/>
</dbReference>
<comment type="caution">
    <text evidence="10">The sequence shown here is derived from an EMBL/GenBank/DDBJ whole genome shotgun (WGS) entry which is preliminary data.</text>
</comment>
<dbReference type="FunFam" id="2.60.40.1120:FF:000003">
    <property type="entry name" value="Outer membrane protein Omp121"/>
    <property type="match status" value="1"/>
</dbReference>
<dbReference type="PROSITE" id="PS51257">
    <property type="entry name" value="PROKAR_LIPOPROTEIN"/>
    <property type="match status" value="1"/>
</dbReference>
<evidence type="ECO:0000256" key="7">
    <source>
        <dbReference type="PROSITE-ProRule" id="PRU01360"/>
    </source>
</evidence>
<dbReference type="InterPro" id="IPR012910">
    <property type="entry name" value="Plug_dom"/>
</dbReference>
<dbReference type="Pfam" id="PF13715">
    <property type="entry name" value="CarbopepD_reg_2"/>
    <property type="match status" value="1"/>
</dbReference>
<evidence type="ECO:0000256" key="4">
    <source>
        <dbReference type="ARBA" id="ARBA00022692"/>
    </source>
</evidence>
<keyword evidence="3 7" id="KW-1134">Transmembrane beta strand</keyword>
<dbReference type="InterPro" id="IPR036942">
    <property type="entry name" value="Beta-barrel_TonB_sf"/>
</dbReference>
<keyword evidence="4 7" id="KW-0812">Transmembrane</keyword>
<comment type="subcellular location">
    <subcellularLocation>
        <location evidence="1 7">Cell outer membrane</location>
        <topology evidence="1 7">Multi-pass membrane protein</topology>
    </subcellularLocation>
</comment>
<feature type="chain" id="PRO_5036706378" evidence="8">
    <location>
        <begin position="31"/>
        <end position="1056"/>
    </location>
</feature>
<dbReference type="NCBIfam" id="TIGR04057">
    <property type="entry name" value="SusC_RagA_signa"/>
    <property type="match status" value="1"/>
</dbReference>
<dbReference type="FunFam" id="2.170.130.10:FF:000003">
    <property type="entry name" value="SusC/RagA family TonB-linked outer membrane protein"/>
    <property type="match status" value="1"/>
</dbReference>
<feature type="domain" description="TonB-dependent receptor plug" evidence="9">
    <location>
        <begin position="139"/>
        <end position="244"/>
    </location>
</feature>
<evidence type="ECO:0000313" key="10">
    <source>
        <dbReference type="EMBL" id="MBU3857420.1"/>
    </source>
</evidence>
<dbReference type="GO" id="GO:0009279">
    <property type="term" value="C:cell outer membrane"/>
    <property type="evidence" value="ECO:0007669"/>
    <property type="project" value="UniProtKB-SubCell"/>
</dbReference>
<dbReference type="Gene3D" id="2.40.170.20">
    <property type="entry name" value="TonB-dependent receptor, beta-barrel domain"/>
    <property type="match status" value="1"/>
</dbReference>
<evidence type="ECO:0000259" key="9">
    <source>
        <dbReference type="Pfam" id="PF07715"/>
    </source>
</evidence>
<dbReference type="Proteomes" id="UP000784286">
    <property type="component" value="Unassembled WGS sequence"/>
</dbReference>
<feature type="signal peptide" evidence="8">
    <location>
        <begin position="1"/>
        <end position="30"/>
    </location>
</feature>
<comment type="similarity">
    <text evidence="7">Belongs to the TonB-dependent receptor family.</text>
</comment>
<keyword evidence="2 7" id="KW-0813">Transport</keyword>
<evidence type="ECO:0000256" key="8">
    <source>
        <dbReference type="SAM" id="SignalP"/>
    </source>
</evidence>
<evidence type="ECO:0000256" key="5">
    <source>
        <dbReference type="ARBA" id="ARBA00023136"/>
    </source>
</evidence>
<dbReference type="InterPro" id="IPR039426">
    <property type="entry name" value="TonB-dep_rcpt-like"/>
</dbReference>
<evidence type="ECO:0000256" key="6">
    <source>
        <dbReference type="ARBA" id="ARBA00023237"/>
    </source>
</evidence>
<keyword evidence="5 7" id="KW-0472">Membrane</keyword>
<evidence type="ECO:0000256" key="1">
    <source>
        <dbReference type="ARBA" id="ARBA00004571"/>
    </source>
</evidence>
<reference evidence="10" key="1">
    <citation type="journal article" date="2021" name="PeerJ">
        <title>Extensive microbial diversity within the chicken gut microbiome revealed by metagenomics and culture.</title>
        <authorList>
            <person name="Gilroy R."/>
            <person name="Ravi A."/>
            <person name="Getino M."/>
            <person name="Pursley I."/>
            <person name="Horton D.L."/>
            <person name="Alikhan N.F."/>
            <person name="Baker D."/>
            <person name="Gharbi K."/>
            <person name="Hall N."/>
            <person name="Watson M."/>
            <person name="Adriaenssens E.M."/>
            <person name="Foster-Nyarko E."/>
            <person name="Jarju S."/>
            <person name="Secka A."/>
            <person name="Antonio M."/>
            <person name="Oren A."/>
            <person name="Chaudhuri R.R."/>
            <person name="La Ragione R."/>
            <person name="Hildebrand F."/>
            <person name="Pallen M.J."/>
        </authorList>
    </citation>
    <scope>NUCLEOTIDE SEQUENCE</scope>
    <source>
        <strain evidence="10">8470</strain>
    </source>
</reference>
<keyword evidence="10" id="KW-0675">Receptor</keyword>
<dbReference type="Gene3D" id="2.60.40.1120">
    <property type="entry name" value="Carboxypeptidase-like, regulatory domain"/>
    <property type="match status" value="1"/>
</dbReference>
<reference evidence="10" key="2">
    <citation type="submission" date="2021-04" db="EMBL/GenBank/DDBJ databases">
        <authorList>
            <person name="Gilroy R."/>
        </authorList>
    </citation>
    <scope>NUCLEOTIDE SEQUENCE</scope>
    <source>
        <strain evidence="10">8470</strain>
    </source>
</reference>
<protein>
    <submittedName>
        <fullName evidence="10">TonB-dependent receptor</fullName>
    </submittedName>
</protein>
<dbReference type="InterPro" id="IPR037066">
    <property type="entry name" value="Plug_dom_sf"/>
</dbReference>
<organism evidence="10 11">
    <name type="scientific">Candidatus Phocaeicola excrementipullorum</name>
    <dbReference type="NCBI Taxonomy" id="2838731"/>
    <lineage>
        <taxon>Bacteria</taxon>
        <taxon>Pseudomonadati</taxon>
        <taxon>Bacteroidota</taxon>
        <taxon>Bacteroidia</taxon>
        <taxon>Bacteroidales</taxon>
        <taxon>Bacteroidaceae</taxon>
        <taxon>Phocaeicola</taxon>
    </lineage>
</organism>
<proteinExistence type="inferred from homology"/>
<name>A0A948TRV0_9BACT</name>
<evidence type="ECO:0000313" key="11">
    <source>
        <dbReference type="Proteomes" id="UP000784286"/>
    </source>
</evidence>
<dbReference type="InterPro" id="IPR023997">
    <property type="entry name" value="TonB-dep_OMP_SusC/RagA_CS"/>
</dbReference>
<gene>
    <name evidence="10" type="ORF">H9928_12975</name>
</gene>
<keyword evidence="8" id="KW-0732">Signal</keyword>
<dbReference type="NCBIfam" id="TIGR04056">
    <property type="entry name" value="OMP_RagA_SusC"/>
    <property type="match status" value="1"/>
</dbReference>
<dbReference type="AlphaFoldDB" id="A0A948TRV0"/>
<evidence type="ECO:0000256" key="3">
    <source>
        <dbReference type="ARBA" id="ARBA00022452"/>
    </source>
</evidence>
<dbReference type="InterPro" id="IPR008969">
    <property type="entry name" value="CarboxyPept-like_regulatory"/>
</dbReference>
<dbReference type="PROSITE" id="PS52016">
    <property type="entry name" value="TONB_DEPENDENT_REC_3"/>
    <property type="match status" value="1"/>
</dbReference>
<sequence length="1056" mass="118136">MSKKRCYVQRMLMCSLLAGGCFCLPGYAGGGDKPEAGMKTDVVDDIAQTRKISGVVLDDMGPVIGANVSVKGTSSGTITDLDGRFALEVPEDGILVVSFIGYSSREIPVKGRTDFTVKLSEDTEMLDEVVVVGYGVQKKVNLSGSVSAIDGEQIASKPSTDVLSALQGEMPGVTITRTGGQPGAETDGMQIRGYSSVNGASALVLIDGVEGDMSMLNADDIESISVLKDAASCAIYGARAAAGVVLITTKNGTEGKPKVSYNGYVSFNIPGNMPERIPAWEEQEFINLSRIPTGGPEWNAEKSSWVGNPNFNYRPLANGRWDLFDSVDWLGEGTKNFTLQHNHSVSVSGGTGKVNYLVSANYYYKNGLLQYGPDDYDRYNLLAKMNASLHKYVDLSVNIQYQGGERNENSYGAADIMSLLYSNRGRQPIYQPEAENYPNIYNGDLQNNAIDIMKNAGVTTTKNEAFIGKAQLTIKDFVKNLRINLSASRNAGYYSEVSNSRTLTWYKQTGAVQRTLNPANSLTKAKNSSYHDLLEATVNYSFSLKDKHNFSILAGTSYENYRLDGIEGIARNMLSNDFYSFNYYDSSIATNSSLSDNIETWAMMSYFGRINYNYKEKYLLEANLRYDGSSRLAPSKRWKAFPSVSAAWRVNEEEWFNADWVSNLKLRASWGQLGNGAVLGLYDYIPLISYSQSDMPSTYFGERWYYQASLASEDKTWETVETTNLGIDFGLFNNRLSGTFEYYWKFNNDMLSALQLPSQIGIDVPNMNVGKLKTWGWDFNISWRDKIKDFSYQIAFNISDSNNKLVRYDGASYIGEGLVELLEGYPINTIWGYQTDGFWSSREEYLQYKADHPGYSTFNDGVISGGDVKYVAQGDADHTIGSGEGTAENHGDLVCLGNITPRYLYGISLSAQWKGFDLSLMFQGVGKRDVMLSKDMFPLFKDELMPWTIHRDYWTETNTDAYWPRLYQYKSDDFNSKPADRWLQDASYFRLKNVTLGYTVPISKKYMEKLRIYVTGQDLFEITDMFSVIDPEAKNNATRSLYPFFRSWTLGLNITF</sequence>
<dbReference type="EMBL" id="JAHLFJ010000121">
    <property type="protein sequence ID" value="MBU3857420.1"/>
    <property type="molecule type" value="Genomic_DNA"/>
</dbReference>
<evidence type="ECO:0000256" key="2">
    <source>
        <dbReference type="ARBA" id="ARBA00022448"/>
    </source>
</evidence>
<keyword evidence="6 7" id="KW-0998">Cell outer membrane</keyword>
<dbReference type="SUPFAM" id="SSF49464">
    <property type="entry name" value="Carboxypeptidase regulatory domain-like"/>
    <property type="match status" value="1"/>
</dbReference>
<dbReference type="Gene3D" id="2.170.130.10">
    <property type="entry name" value="TonB-dependent receptor, plug domain"/>
    <property type="match status" value="1"/>
</dbReference>